<reference evidence="4" key="1">
    <citation type="submission" date="2016-06" db="UniProtKB">
        <authorList>
            <consortium name="WormBaseParasite"/>
        </authorList>
    </citation>
    <scope>IDENTIFICATION</scope>
</reference>
<protein>
    <submittedName>
        <fullName evidence="2 4">Uncharacterized protein</fullName>
    </submittedName>
</protein>
<sequence length="107" mass="12034">MLMWPPLPGTKLSPVAPRSWVLPSGPTPGMRHDRRAKPGEGLRGFVCLHIRPKRNRLEHRTAVVTQEVAHYKVDIDALRETRFSEQGQLDDVGAGYTFFCSGRPKAE</sequence>
<reference evidence="2 3" key="2">
    <citation type="submission" date="2018-11" db="EMBL/GenBank/DDBJ databases">
        <authorList>
            <consortium name="Pathogen Informatics"/>
        </authorList>
    </citation>
    <scope>NUCLEOTIDE SEQUENCE [LARGE SCALE GENOMIC DNA]</scope>
    <source>
        <strain evidence="2 3">NST_G2</strain>
    </source>
</reference>
<keyword evidence="3" id="KW-1185">Reference proteome</keyword>
<gene>
    <name evidence="2" type="ORF">SSLN_LOCUS3795</name>
</gene>
<dbReference type="EMBL" id="UYSU01032655">
    <property type="protein sequence ID" value="VDL90180.1"/>
    <property type="molecule type" value="Genomic_DNA"/>
</dbReference>
<name>A0A183SHU7_SCHSO</name>
<evidence type="ECO:0000256" key="1">
    <source>
        <dbReference type="SAM" id="MobiDB-lite"/>
    </source>
</evidence>
<evidence type="ECO:0000313" key="3">
    <source>
        <dbReference type="Proteomes" id="UP000275846"/>
    </source>
</evidence>
<proteinExistence type="predicted"/>
<organism evidence="4">
    <name type="scientific">Schistocephalus solidus</name>
    <name type="common">Tapeworm</name>
    <dbReference type="NCBI Taxonomy" id="70667"/>
    <lineage>
        <taxon>Eukaryota</taxon>
        <taxon>Metazoa</taxon>
        <taxon>Spiralia</taxon>
        <taxon>Lophotrochozoa</taxon>
        <taxon>Platyhelminthes</taxon>
        <taxon>Cestoda</taxon>
        <taxon>Eucestoda</taxon>
        <taxon>Diphyllobothriidea</taxon>
        <taxon>Diphyllobothriidae</taxon>
        <taxon>Schistocephalus</taxon>
    </lineage>
</organism>
<evidence type="ECO:0000313" key="2">
    <source>
        <dbReference type="EMBL" id="VDL90180.1"/>
    </source>
</evidence>
<dbReference type="Proteomes" id="UP000275846">
    <property type="component" value="Unassembled WGS sequence"/>
</dbReference>
<evidence type="ECO:0000313" key="4">
    <source>
        <dbReference type="WBParaSite" id="SSLN_0000391801-mRNA-1"/>
    </source>
</evidence>
<dbReference type="WBParaSite" id="SSLN_0000391801-mRNA-1">
    <property type="protein sequence ID" value="SSLN_0000391801-mRNA-1"/>
    <property type="gene ID" value="SSLN_0000391801"/>
</dbReference>
<feature type="region of interest" description="Disordered" evidence="1">
    <location>
        <begin position="15"/>
        <end position="38"/>
    </location>
</feature>
<dbReference type="AlphaFoldDB" id="A0A183SHU7"/>
<accession>A0A183SHU7</accession>
<dbReference type="OrthoDB" id="10225613at2759"/>